<dbReference type="PROSITE" id="PS51898">
    <property type="entry name" value="TYR_RECOMBINASE"/>
    <property type="match status" value="1"/>
</dbReference>
<accession>A0A5B1CSA3</accession>
<dbReference type="GO" id="GO:0015074">
    <property type="term" value="P:DNA integration"/>
    <property type="evidence" value="ECO:0007669"/>
    <property type="project" value="UniProtKB-KW"/>
</dbReference>
<feature type="compositionally biased region" description="Low complexity" evidence="6">
    <location>
        <begin position="329"/>
        <end position="344"/>
    </location>
</feature>
<dbReference type="InterPro" id="IPR050090">
    <property type="entry name" value="Tyrosine_recombinase_XerCD"/>
</dbReference>
<proteinExistence type="inferred from homology"/>
<dbReference type="InterPro" id="IPR011010">
    <property type="entry name" value="DNA_brk_join_enz"/>
</dbReference>
<gene>
    <name evidence="9" type="primary">xerC_3</name>
    <name evidence="9" type="ORF">LF1_46550</name>
</gene>
<dbReference type="InterPro" id="IPR044068">
    <property type="entry name" value="CB"/>
</dbReference>
<keyword evidence="4" id="KW-0233">DNA recombination</keyword>
<dbReference type="Proteomes" id="UP000322699">
    <property type="component" value="Unassembled WGS sequence"/>
</dbReference>
<dbReference type="PROSITE" id="PS51900">
    <property type="entry name" value="CB"/>
    <property type="match status" value="1"/>
</dbReference>
<keyword evidence="3 5" id="KW-0238">DNA-binding</keyword>
<dbReference type="AlphaFoldDB" id="A0A5B1CSA3"/>
<feature type="region of interest" description="Disordered" evidence="6">
    <location>
        <begin position="322"/>
        <end position="375"/>
    </location>
</feature>
<evidence type="ECO:0000256" key="1">
    <source>
        <dbReference type="ARBA" id="ARBA00008857"/>
    </source>
</evidence>
<dbReference type="PANTHER" id="PTHR30349">
    <property type="entry name" value="PHAGE INTEGRASE-RELATED"/>
    <property type="match status" value="1"/>
</dbReference>
<dbReference type="InterPro" id="IPR002104">
    <property type="entry name" value="Integrase_catalytic"/>
</dbReference>
<keyword evidence="2" id="KW-0229">DNA integration</keyword>
<dbReference type="EMBL" id="VRLW01000001">
    <property type="protein sequence ID" value="KAA1262094.1"/>
    <property type="molecule type" value="Genomic_DNA"/>
</dbReference>
<sequence>MRTPTHRYTTGIPYRIARGRQSEPPAVSDRLARDLAVIDLDEKRPRPSIFLKTVRRELKIRCYSPRTVKAYVQAATSVLRWLGCPPDQLRREHVRRYLEYLHDAGHGPSDMGVQLSAIRTIWDKMCYRDVTLGLETPRKKRHRPVVPSRDEVRRLLAAAPSLRDTLLLGLMYGTGMRVSEVCQVRWRDVDVDRQQIFIKQGKGNADRHVQLPQQYQDLFKSLLKRSQRNEFVFAGESQSDRRQNRHLSPRTVQRLVKTATKIAGITKKLTPHSLRHAFATHSYEDGCDIRRIQKVLGHVRLDTTTIYISVAKERTSFASPLDRLSDAATSQKQSHGQQTQSQQTEPSRRPANPVGGLRLHCRMDPSDDRDIHRSRKRHQFTIEIRSGGRREYLLGSIAQQIRPGFVQIDLPPIEDWQASLSRLPSSVAKRMDQPEFYQTLQQSISDRLIRETAAASDTTDGPVAKQGSPDHRPPESLPHGPRKPR</sequence>
<dbReference type="Pfam" id="PF00589">
    <property type="entry name" value="Phage_integrase"/>
    <property type="match status" value="1"/>
</dbReference>
<evidence type="ECO:0000313" key="9">
    <source>
        <dbReference type="EMBL" id="KAA1262094.1"/>
    </source>
</evidence>
<feature type="compositionally biased region" description="Basic and acidic residues" evidence="6">
    <location>
        <begin position="361"/>
        <end position="371"/>
    </location>
</feature>
<keyword evidence="10" id="KW-1185">Reference proteome</keyword>
<feature type="domain" description="Tyr recombinase" evidence="7">
    <location>
        <begin position="142"/>
        <end position="320"/>
    </location>
</feature>
<evidence type="ECO:0000256" key="2">
    <source>
        <dbReference type="ARBA" id="ARBA00022908"/>
    </source>
</evidence>
<feature type="region of interest" description="Disordered" evidence="6">
    <location>
        <begin position="448"/>
        <end position="485"/>
    </location>
</feature>
<dbReference type="PANTHER" id="PTHR30349:SF64">
    <property type="entry name" value="PROPHAGE INTEGRASE INTD-RELATED"/>
    <property type="match status" value="1"/>
</dbReference>
<feature type="domain" description="Core-binding (CB)" evidence="8">
    <location>
        <begin position="45"/>
        <end position="126"/>
    </location>
</feature>
<evidence type="ECO:0000259" key="8">
    <source>
        <dbReference type="PROSITE" id="PS51900"/>
    </source>
</evidence>
<evidence type="ECO:0000256" key="3">
    <source>
        <dbReference type="ARBA" id="ARBA00023125"/>
    </source>
</evidence>
<evidence type="ECO:0000256" key="5">
    <source>
        <dbReference type="PROSITE-ProRule" id="PRU01248"/>
    </source>
</evidence>
<dbReference type="InterPro" id="IPR010998">
    <property type="entry name" value="Integrase_recombinase_N"/>
</dbReference>
<protein>
    <submittedName>
        <fullName evidence="9">Tyrosine recombinase XerC</fullName>
    </submittedName>
</protein>
<dbReference type="Gene3D" id="1.10.443.10">
    <property type="entry name" value="Intergrase catalytic core"/>
    <property type="match status" value="1"/>
</dbReference>
<name>A0A5B1CSA3_9BACT</name>
<evidence type="ECO:0000256" key="4">
    <source>
        <dbReference type="ARBA" id="ARBA00023172"/>
    </source>
</evidence>
<evidence type="ECO:0000313" key="10">
    <source>
        <dbReference type="Proteomes" id="UP000322699"/>
    </source>
</evidence>
<comment type="similarity">
    <text evidence="1">Belongs to the 'phage' integrase family.</text>
</comment>
<dbReference type="Pfam" id="PF13495">
    <property type="entry name" value="Phage_int_SAM_4"/>
    <property type="match status" value="1"/>
</dbReference>
<reference evidence="9 10" key="1">
    <citation type="submission" date="2019-08" db="EMBL/GenBank/DDBJ databases">
        <title>Deep-cultivation of Planctomycetes and their phenomic and genomic characterization uncovers novel biology.</title>
        <authorList>
            <person name="Wiegand S."/>
            <person name="Jogler M."/>
            <person name="Boedeker C."/>
            <person name="Pinto D."/>
            <person name="Vollmers J."/>
            <person name="Rivas-Marin E."/>
            <person name="Kohn T."/>
            <person name="Peeters S.H."/>
            <person name="Heuer A."/>
            <person name="Rast P."/>
            <person name="Oberbeckmann S."/>
            <person name="Bunk B."/>
            <person name="Jeske O."/>
            <person name="Meyerdierks A."/>
            <person name="Storesund J.E."/>
            <person name="Kallscheuer N."/>
            <person name="Luecker S."/>
            <person name="Lage O.M."/>
            <person name="Pohl T."/>
            <person name="Merkel B.J."/>
            <person name="Hornburger P."/>
            <person name="Mueller R.-W."/>
            <person name="Bruemmer F."/>
            <person name="Labrenz M."/>
            <person name="Spormann A.M."/>
            <person name="Op Den Camp H."/>
            <person name="Overmann J."/>
            <person name="Amann R."/>
            <person name="Jetten M.S.M."/>
            <person name="Mascher T."/>
            <person name="Medema M.H."/>
            <person name="Devos D.P."/>
            <person name="Kaster A.-K."/>
            <person name="Ovreas L."/>
            <person name="Rohde M."/>
            <person name="Galperin M.Y."/>
            <person name="Jogler C."/>
        </authorList>
    </citation>
    <scope>NUCLEOTIDE SEQUENCE [LARGE SCALE GENOMIC DNA]</scope>
    <source>
        <strain evidence="9 10">LF1</strain>
    </source>
</reference>
<dbReference type="OrthoDB" id="255655at2"/>
<evidence type="ECO:0000256" key="6">
    <source>
        <dbReference type="SAM" id="MobiDB-lite"/>
    </source>
</evidence>
<dbReference type="SUPFAM" id="SSF56349">
    <property type="entry name" value="DNA breaking-rejoining enzymes"/>
    <property type="match status" value="1"/>
</dbReference>
<dbReference type="InterPro" id="IPR004107">
    <property type="entry name" value="Integrase_SAM-like_N"/>
</dbReference>
<dbReference type="GO" id="GO:0003677">
    <property type="term" value="F:DNA binding"/>
    <property type="evidence" value="ECO:0007669"/>
    <property type="project" value="UniProtKB-UniRule"/>
</dbReference>
<comment type="caution">
    <text evidence="9">The sequence shown here is derived from an EMBL/GenBank/DDBJ whole genome shotgun (WGS) entry which is preliminary data.</text>
</comment>
<dbReference type="InterPro" id="IPR013762">
    <property type="entry name" value="Integrase-like_cat_sf"/>
</dbReference>
<organism evidence="9 10">
    <name type="scientific">Rubripirellula obstinata</name>
    <dbReference type="NCBI Taxonomy" id="406547"/>
    <lineage>
        <taxon>Bacteria</taxon>
        <taxon>Pseudomonadati</taxon>
        <taxon>Planctomycetota</taxon>
        <taxon>Planctomycetia</taxon>
        <taxon>Pirellulales</taxon>
        <taxon>Pirellulaceae</taxon>
        <taxon>Rubripirellula</taxon>
    </lineage>
</organism>
<evidence type="ECO:0000259" key="7">
    <source>
        <dbReference type="PROSITE" id="PS51898"/>
    </source>
</evidence>
<dbReference type="GO" id="GO:0006310">
    <property type="term" value="P:DNA recombination"/>
    <property type="evidence" value="ECO:0007669"/>
    <property type="project" value="UniProtKB-KW"/>
</dbReference>
<dbReference type="RefSeq" id="WP_068267360.1">
    <property type="nucleotide sequence ID" value="NZ_LWSK01000195.1"/>
</dbReference>
<dbReference type="Gene3D" id="1.10.150.130">
    <property type="match status" value="1"/>
</dbReference>